<dbReference type="PANTHER" id="PTHR48081:SF8">
    <property type="entry name" value="ALPHA_BETA HYDROLASE FOLD-3 DOMAIN-CONTAINING PROTEIN-RELATED"/>
    <property type="match status" value="1"/>
</dbReference>
<feature type="domain" description="Alpha/beta hydrolase fold-3" evidence="3">
    <location>
        <begin position="76"/>
        <end position="282"/>
    </location>
</feature>
<dbReference type="EMBL" id="JACSQC010000010">
    <property type="protein sequence ID" value="MBD8045399.1"/>
    <property type="molecule type" value="Genomic_DNA"/>
</dbReference>
<evidence type="ECO:0000256" key="2">
    <source>
        <dbReference type="SAM" id="MobiDB-lite"/>
    </source>
</evidence>
<evidence type="ECO:0000259" key="3">
    <source>
        <dbReference type="Pfam" id="PF07859"/>
    </source>
</evidence>
<dbReference type="Gene3D" id="3.40.50.1820">
    <property type="entry name" value="alpha/beta hydrolase"/>
    <property type="match status" value="1"/>
</dbReference>
<dbReference type="SUPFAM" id="SSF53474">
    <property type="entry name" value="alpha/beta-Hydrolases"/>
    <property type="match status" value="1"/>
</dbReference>
<organism evidence="4 5">
    <name type="scientific">Arthrobacter pullicola</name>
    <dbReference type="NCBI Taxonomy" id="2762224"/>
    <lineage>
        <taxon>Bacteria</taxon>
        <taxon>Bacillati</taxon>
        <taxon>Actinomycetota</taxon>
        <taxon>Actinomycetes</taxon>
        <taxon>Micrococcales</taxon>
        <taxon>Micrococcaceae</taxon>
        <taxon>Arthrobacter</taxon>
    </lineage>
</organism>
<feature type="compositionally biased region" description="Pro residues" evidence="2">
    <location>
        <begin position="317"/>
        <end position="329"/>
    </location>
</feature>
<dbReference type="Proteomes" id="UP000652763">
    <property type="component" value="Unassembled WGS sequence"/>
</dbReference>
<gene>
    <name evidence="4" type="ORF">H9638_16445</name>
</gene>
<feature type="region of interest" description="Disordered" evidence="2">
    <location>
        <begin position="317"/>
        <end position="337"/>
    </location>
</feature>
<name>A0ABR8YNA5_9MICC</name>
<protein>
    <submittedName>
        <fullName evidence="4">Alpha/beta hydrolase</fullName>
    </submittedName>
</protein>
<evidence type="ECO:0000256" key="1">
    <source>
        <dbReference type="ARBA" id="ARBA00022801"/>
    </source>
</evidence>
<dbReference type="GO" id="GO:0016787">
    <property type="term" value="F:hydrolase activity"/>
    <property type="evidence" value="ECO:0007669"/>
    <property type="project" value="UniProtKB-KW"/>
</dbReference>
<dbReference type="InterPro" id="IPR013094">
    <property type="entry name" value="AB_hydrolase_3"/>
</dbReference>
<dbReference type="Pfam" id="PF07859">
    <property type="entry name" value="Abhydrolase_3"/>
    <property type="match status" value="1"/>
</dbReference>
<evidence type="ECO:0000313" key="5">
    <source>
        <dbReference type="Proteomes" id="UP000652763"/>
    </source>
</evidence>
<accession>A0ABR8YNA5</accession>
<reference evidence="4 5" key="1">
    <citation type="submission" date="2020-08" db="EMBL/GenBank/DDBJ databases">
        <title>A Genomic Blueprint of the Chicken Gut Microbiome.</title>
        <authorList>
            <person name="Gilroy R."/>
            <person name="Ravi A."/>
            <person name="Getino M."/>
            <person name="Pursley I."/>
            <person name="Horton D.L."/>
            <person name="Alikhan N.-F."/>
            <person name="Baker D."/>
            <person name="Gharbi K."/>
            <person name="Hall N."/>
            <person name="Watson M."/>
            <person name="Adriaenssens E.M."/>
            <person name="Foster-Nyarko E."/>
            <person name="Jarju S."/>
            <person name="Secka A."/>
            <person name="Antonio M."/>
            <person name="Oren A."/>
            <person name="Chaudhuri R."/>
            <person name="La Ragione R.M."/>
            <person name="Hildebrand F."/>
            <person name="Pallen M.J."/>
        </authorList>
    </citation>
    <scope>NUCLEOTIDE SEQUENCE [LARGE SCALE GENOMIC DNA]</scope>
    <source>
        <strain evidence="4 5">Sa2BUA2</strain>
    </source>
</reference>
<dbReference type="RefSeq" id="WP_191749266.1">
    <property type="nucleotide sequence ID" value="NZ_JACSQC010000010.1"/>
</dbReference>
<dbReference type="PANTHER" id="PTHR48081">
    <property type="entry name" value="AB HYDROLASE SUPERFAMILY PROTEIN C4A8.06C"/>
    <property type="match status" value="1"/>
</dbReference>
<dbReference type="InterPro" id="IPR050300">
    <property type="entry name" value="GDXG_lipolytic_enzyme"/>
</dbReference>
<keyword evidence="5" id="KW-1185">Reference proteome</keyword>
<evidence type="ECO:0000313" key="4">
    <source>
        <dbReference type="EMBL" id="MBD8045399.1"/>
    </source>
</evidence>
<sequence length="337" mass="35238">MSSFWDRVDPELLPGLAYSEAFPPPLTLAELAGFRARAEAPAAAALPAGVEIRDVSADGISLRVFTPPGPGPHPAVFWLHGGGMIAGSAELDTAYCAALCARTAAVVVAVDYRLAPEHPFPAALEDALAGLQWLFASAEELDVDPQRVALAGSSAGAGLAAGLALLNRDRSGPPLAYLYLMYPMLDPTHSSGSAREFTSIPTWNRGHSEFAWDCYLGAGASDESAYAAPALAQDLSGLPPTLIQTGELDLFRDEDISFAVRLLQAGVAAELHVYPGAYHGFELNCPESSVGSQCLRDRDQALVRALHGAPLPAAFPAPGFPPISTPTPNTPSEGSLL</sequence>
<dbReference type="InterPro" id="IPR029058">
    <property type="entry name" value="AB_hydrolase_fold"/>
</dbReference>
<comment type="caution">
    <text evidence="4">The sequence shown here is derived from an EMBL/GenBank/DDBJ whole genome shotgun (WGS) entry which is preliminary data.</text>
</comment>
<keyword evidence="1 4" id="KW-0378">Hydrolase</keyword>
<proteinExistence type="predicted"/>